<accession>A0AAV4R4N0</accession>
<dbReference type="EMBL" id="BPLR01007186">
    <property type="protein sequence ID" value="GIY15048.1"/>
    <property type="molecule type" value="Genomic_DNA"/>
</dbReference>
<proteinExistence type="predicted"/>
<protein>
    <submittedName>
        <fullName evidence="1">Uncharacterized protein</fullName>
    </submittedName>
</protein>
<evidence type="ECO:0000313" key="1">
    <source>
        <dbReference type="EMBL" id="GIY15048.1"/>
    </source>
</evidence>
<comment type="caution">
    <text evidence="1">The sequence shown here is derived from an EMBL/GenBank/DDBJ whole genome shotgun (WGS) entry which is preliminary data.</text>
</comment>
<dbReference type="Proteomes" id="UP001054945">
    <property type="component" value="Unassembled WGS sequence"/>
</dbReference>
<sequence length="102" mass="11503">MKTRKSRTNRLCGLILIRPKWTTLLSNVTPATSSLVALQSRMMGSTPYKYNSRSIKDEPQWDLAYYDMGVGMPEPPFIFHTALLLLSHGIPLPFGLDGYSKL</sequence>
<evidence type="ECO:0000313" key="2">
    <source>
        <dbReference type="Proteomes" id="UP001054945"/>
    </source>
</evidence>
<name>A0AAV4R4N0_CAEEX</name>
<dbReference type="AlphaFoldDB" id="A0AAV4R4N0"/>
<keyword evidence="2" id="KW-1185">Reference proteome</keyword>
<organism evidence="1 2">
    <name type="scientific">Caerostris extrusa</name>
    <name type="common">Bark spider</name>
    <name type="synonym">Caerostris bankana</name>
    <dbReference type="NCBI Taxonomy" id="172846"/>
    <lineage>
        <taxon>Eukaryota</taxon>
        <taxon>Metazoa</taxon>
        <taxon>Ecdysozoa</taxon>
        <taxon>Arthropoda</taxon>
        <taxon>Chelicerata</taxon>
        <taxon>Arachnida</taxon>
        <taxon>Araneae</taxon>
        <taxon>Araneomorphae</taxon>
        <taxon>Entelegynae</taxon>
        <taxon>Araneoidea</taxon>
        <taxon>Araneidae</taxon>
        <taxon>Caerostris</taxon>
    </lineage>
</organism>
<gene>
    <name evidence="1" type="primary">AVEN_235339_1</name>
    <name evidence="1" type="ORF">CEXT_567691</name>
</gene>
<reference evidence="1 2" key="1">
    <citation type="submission" date="2021-06" db="EMBL/GenBank/DDBJ databases">
        <title>Caerostris extrusa draft genome.</title>
        <authorList>
            <person name="Kono N."/>
            <person name="Arakawa K."/>
        </authorList>
    </citation>
    <scope>NUCLEOTIDE SEQUENCE [LARGE SCALE GENOMIC DNA]</scope>
</reference>